<feature type="chain" id="PRO_5040791953" evidence="1">
    <location>
        <begin position="21"/>
        <end position="124"/>
    </location>
</feature>
<proteinExistence type="predicted"/>
<dbReference type="EMBL" id="JAPMSZ010000009">
    <property type="protein sequence ID" value="KAJ5092279.1"/>
    <property type="molecule type" value="Genomic_DNA"/>
</dbReference>
<accession>A0A9W9K414</accession>
<evidence type="ECO:0000313" key="3">
    <source>
        <dbReference type="Proteomes" id="UP001141434"/>
    </source>
</evidence>
<sequence>MKLQTFALSALVGLLPLSMATPAEPIEQEGDDSDLAKRGARSCKIVNLNPGDNVNCRYGPHLGDGEIFGIPAGEKRTFACYENGDCVKGVCTWDQITILGTTCYVNGYYTDSNCSSKKLPKCKD</sequence>
<dbReference type="RefSeq" id="XP_056510474.1">
    <property type="nucleotide sequence ID" value="XM_056657674.1"/>
</dbReference>
<dbReference type="AlphaFoldDB" id="A0A9W9K414"/>
<name>A0A9W9K414_9EURO</name>
<feature type="signal peptide" evidence="1">
    <location>
        <begin position="1"/>
        <end position="20"/>
    </location>
</feature>
<reference evidence="2" key="1">
    <citation type="submission" date="2022-11" db="EMBL/GenBank/DDBJ databases">
        <authorList>
            <person name="Petersen C."/>
        </authorList>
    </citation>
    <scope>NUCLEOTIDE SEQUENCE</scope>
    <source>
        <strain evidence="2">IBT 34128</strain>
    </source>
</reference>
<keyword evidence="1" id="KW-0732">Signal</keyword>
<dbReference type="OrthoDB" id="2251794at2759"/>
<dbReference type="GeneID" id="81396843"/>
<dbReference type="Proteomes" id="UP001141434">
    <property type="component" value="Unassembled WGS sequence"/>
</dbReference>
<organism evidence="2 3">
    <name type="scientific">Penicillium alfredii</name>
    <dbReference type="NCBI Taxonomy" id="1506179"/>
    <lineage>
        <taxon>Eukaryota</taxon>
        <taxon>Fungi</taxon>
        <taxon>Dikarya</taxon>
        <taxon>Ascomycota</taxon>
        <taxon>Pezizomycotina</taxon>
        <taxon>Eurotiomycetes</taxon>
        <taxon>Eurotiomycetidae</taxon>
        <taxon>Eurotiales</taxon>
        <taxon>Aspergillaceae</taxon>
        <taxon>Penicillium</taxon>
    </lineage>
</organism>
<evidence type="ECO:0000256" key="1">
    <source>
        <dbReference type="SAM" id="SignalP"/>
    </source>
</evidence>
<evidence type="ECO:0000313" key="2">
    <source>
        <dbReference type="EMBL" id="KAJ5092279.1"/>
    </source>
</evidence>
<gene>
    <name evidence="2" type="ORF">NUU61_007149</name>
</gene>
<comment type="caution">
    <text evidence="2">The sequence shown here is derived from an EMBL/GenBank/DDBJ whole genome shotgun (WGS) entry which is preliminary data.</text>
</comment>
<protein>
    <submittedName>
        <fullName evidence="2">Uncharacterized protein</fullName>
    </submittedName>
</protein>
<keyword evidence="3" id="KW-1185">Reference proteome</keyword>
<reference evidence="2" key="2">
    <citation type="journal article" date="2023" name="IMA Fungus">
        <title>Comparative genomic study of the Penicillium genus elucidates a diverse pangenome and 15 lateral gene transfer events.</title>
        <authorList>
            <person name="Petersen C."/>
            <person name="Sorensen T."/>
            <person name="Nielsen M.R."/>
            <person name="Sondergaard T.E."/>
            <person name="Sorensen J.L."/>
            <person name="Fitzpatrick D.A."/>
            <person name="Frisvad J.C."/>
            <person name="Nielsen K.L."/>
        </authorList>
    </citation>
    <scope>NUCLEOTIDE SEQUENCE</scope>
    <source>
        <strain evidence="2">IBT 34128</strain>
    </source>
</reference>